<feature type="transmembrane region" description="Helical" evidence="1">
    <location>
        <begin position="72"/>
        <end position="89"/>
    </location>
</feature>
<organism evidence="2">
    <name type="scientific">uncultured marine group II/III euryarchaeote KM3_180_D08</name>
    <dbReference type="NCBI Taxonomy" id="1457942"/>
    <lineage>
        <taxon>Archaea</taxon>
        <taxon>Methanobacteriati</taxon>
        <taxon>Methanobacteriota</taxon>
        <taxon>environmental samples</taxon>
    </lineage>
</organism>
<dbReference type="EMBL" id="KF900731">
    <property type="protein sequence ID" value="AIF05188.1"/>
    <property type="molecule type" value="Genomic_DNA"/>
</dbReference>
<proteinExistence type="predicted"/>
<sequence>MLKGATNPAPQTKKYSSTISIRLGEVSWPWSDSADAIGMGPEQDLLLHFWWPLAATPLAIALMIGKDPPRRWAGRLLGLAIFAAVILQPNPLSTSLEGWTLHIFLSILGPTLLAGMGLLVALFSGPISVAPLPRGLRPVGLVMILASVVWFMFMLFESRPFLDGLENQWWQNLVTSLLTISVIVSGFAAAFAYVMGDERLRESAIMTGLSLTAFGLLIYLLAEGTASDDPVFWRSASWGVLGDLAGLLVGGFSALGLFIMLVWLGEKNQPIPGPVEPLSDEERARVREILEKHVPEEVSE</sequence>
<keyword evidence="1" id="KW-0472">Membrane</keyword>
<name>A0A075GTU6_9EURY</name>
<feature type="transmembrane region" description="Helical" evidence="1">
    <location>
        <begin position="203"/>
        <end position="222"/>
    </location>
</feature>
<feature type="transmembrane region" description="Helical" evidence="1">
    <location>
        <begin position="176"/>
        <end position="196"/>
    </location>
</feature>
<keyword evidence="1" id="KW-1133">Transmembrane helix</keyword>
<feature type="transmembrane region" description="Helical" evidence="1">
    <location>
        <begin position="135"/>
        <end position="156"/>
    </location>
</feature>
<feature type="transmembrane region" description="Helical" evidence="1">
    <location>
        <begin position="101"/>
        <end position="123"/>
    </location>
</feature>
<evidence type="ECO:0000313" key="2">
    <source>
        <dbReference type="EMBL" id="AIF05188.1"/>
    </source>
</evidence>
<keyword evidence="1" id="KW-0812">Transmembrane</keyword>
<feature type="transmembrane region" description="Helical" evidence="1">
    <location>
        <begin position="49"/>
        <end position="65"/>
    </location>
</feature>
<protein>
    <submittedName>
        <fullName evidence="2">Uncharacterized protein</fullName>
    </submittedName>
</protein>
<dbReference type="AlphaFoldDB" id="A0A075GTU6"/>
<accession>A0A075GTU6</accession>
<feature type="transmembrane region" description="Helical" evidence="1">
    <location>
        <begin position="242"/>
        <end position="264"/>
    </location>
</feature>
<evidence type="ECO:0000256" key="1">
    <source>
        <dbReference type="SAM" id="Phobius"/>
    </source>
</evidence>
<reference evidence="2" key="1">
    <citation type="journal article" date="2014" name="Genome Biol. Evol.">
        <title>Pangenome evidence for extensive interdomain horizontal transfer affecting lineage core and shell genes in uncultured planktonic thaumarchaeota and euryarchaeota.</title>
        <authorList>
            <person name="Deschamps P."/>
            <person name="Zivanovic Y."/>
            <person name="Moreira D."/>
            <person name="Rodriguez-Valera F."/>
            <person name="Lopez-Garcia P."/>
        </authorList>
    </citation>
    <scope>NUCLEOTIDE SEQUENCE</scope>
</reference>